<sequence length="130" mass="14031">MTSSDDGLRPSLDHAEDQMQAAMLAGDVDALDRLIADDLQFIAPDGATVSKAQDLESHRTGQTRFDSIAEVSRRTAVSGDIGTTDVVCDVVILDGGQRTEATVAWSRRWLLQSGRWQVTHGSATLLAPHE</sequence>
<dbReference type="KEGG" id="moj:D7D94_07770"/>
<evidence type="ECO:0000313" key="2">
    <source>
        <dbReference type="EMBL" id="QGU27573.1"/>
    </source>
</evidence>
<name>A0A6I6DXL7_9MICO</name>
<accession>A0A6I6DXL7</accession>
<dbReference type="AlphaFoldDB" id="A0A6I6DXL7"/>
<dbReference type="SUPFAM" id="SSF54427">
    <property type="entry name" value="NTF2-like"/>
    <property type="match status" value="1"/>
</dbReference>
<gene>
    <name evidence="2" type="ORF">D7D94_07770</name>
</gene>
<dbReference type="OrthoDB" id="5112473at2"/>
<protein>
    <submittedName>
        <fullName evidence="2">Nuclear transport factor 2 family protein</fullName>
    </submittedName>
</protein>
<dbReference type="InterPro" id="IPR032710">
    <property type="entry name" value="NTF2-like_dom_sf"/>
</dbReference>
<organism evidence="2 3">
    <name type="scientific">Microbacterium oryzae</name>
    <dbReference type="NCBI Taxonomy" id="743009"/>
    <lineage>
        <taxon>Bacteria</taxon>
        <taxon>Bacillati</taxon>
        <taxon>Actinomycetota</taxon>
        <taxon>Actinomycetes</taxon>
        <taxon>Micrococcales</taxon>
        <taxon>Microbacteriaceae</taxon>
        <taxon>Microbacterium</taxon>
    </lineage>
</organism>
<dbReference type="EMBL" id="CP032550">
    <property type="protein sequence ID" value="QGU27573.1"/>
    <property type="molecule type" value="Genomic_DNA"/>
</dbReference>
<reference evidence="2 3" key="1">
    <citation type="submission" date="2018-09" db="EMBL/GenBank/DDBJ databases">
        <title>Whole genome sequencing of Microbacterium oryzae strain MB-10T.</title>
        <authorList>
            <person name="Das S.K."/>
        </authorList>
    </citation>
    <scope>NUCLEOTIDE SEQUENCE [LARGE SCALE GENOMIC DNA]</scope>
    <source>
        <strain evidence="2 3">MB-10</strain>
    </source>
</reference>
<proteinExistence type="predicted"/>
<feature type="domain" description="DUF4440" evidence="1">
    <location>
        <begin position="14"/>
        <end position="118"/>
    </location>
</feature>
<dbReference type="InterPro" id="IPR027843">
    <property type="entry name" value="DUF4440"/>
</dbReference>
<dbReference type="RefSeq" id="WP_156242067.1">
    <property type="nucleotide sequence ID" value="NZ_BAAAZL010000004.1"/>
</dbReference>
<evidence type="ECO:0000259" key="1">
    <source>
        <dbReference type="Pfam" id="PF14534"/>
    </source>
</evidence>
<evidence type="ECO:0000313" key="3">
    <source>
        <dbReference type="Proteomes" id="UP000422989"/>
    </source>
</evidence>
<dbReference type="Pfam" id="PF14534">
    <property type="entry name" value="DUF4440"/>
    <property type="match status" value="1"/>
</dbReference>
<keyword evidence="3" id="KW-1185">Reference proteome</keyword>
<dbReference type="Gene3D" id="3.10.450.50">
    <property type="match status" value="1"/>
</dbReference>
<dbReference type="Proteomes" id="UP000422989">
    <property type="component" value="Chromosome"/>
</dbReference>